<evidence type="ECO:0000259" key="7">
    <source>
        <dbReference type="PROSITE" id="PS51296"/>
    </source>
</evidence>
<dbReference type="PRINTS" id="PR00090">
    <property type="entry name" value="RNGDIOXGNASE"/>
</dbReference>
<dbReference type="STRING" id="216142.LT40_07185"/>
<dbReference type="InterPro" id="IPR017941">
    <property type="entry name" value="Rieske_2Fe-2S"/>
</dbReference>
<reference evidence="8 9" key="1">
    <citation type="journal article" date="2015" name="J. Biotechnol.">
        <title>Complete genome sequence of Pseudomonas rhizosphaerae IH5T (=DSM 16299T), a phosphate-solubilizing rhizobacterium for bacterial biofertilizer.</title>
        <authorList>
            <person name="Kwak Y."/>
            <person name="Jung B.K."/>
            <person name="Shin J.H."/>
        </authorList>
    </citation>
    <scope>NUCLEOTIDE SEQUENCE [LARGE SCALE GENOMIC DNA]</scope>
    <source>
        <strain evidence="8">DSM 16299</strain>
    </source>
</reference>
<dbReference type="Proteomes" id="UP000029499">
    <property type="component" value="Chromosome"/>
</dbReference>
<dbReference type="KEGG" id="prh:LT40_07185"/>
<feature type="domain" description="Rieske" evidence="7">
    <location>
        <begin position="45"/>
        <end position="149"/>
    </location>
</feature>
<keyword evidence="6" id="KW-0411">Iron-sulfur</keyword>
<evidence type="ECO:0000256" key="3">
    <source>
        <dbReference type="ARBA" id="ARBA00022723"/>
    </source>
</evidence>
<evidence type="ECO:0000256" key="4">
    <source>
        <dbReference type="ARBA" id="ARBA00023002"/>
    </source>
</evidence>
<dbReference type="HOGENOM" id="CLU_026244_3_0_6"/>
<dbReference type="PANTHER" id="PTHR43756">
    <property type="entry name" value="CHOLINE MONOOXYGENASE, CHLOROPLASTIC"/>
    <property type="match status" value="1"/>
</dbReference>
<keyword evidence="3" id="KW-0479">Metal-binding</keyword>
<dbReference type="RefSeq" id="WP_043193421.1">
    <property type="nucleotide sequence ID" value="NZ_CP009533.1"/>
</dbReference>
<keyword evidence="9" id="KW-1185">Reference proteome</keyword>
<dbReference type="InterPro" id="IPR015879">
    <property type="entry name" value="Ring_hydroxy_dOase_asu_C_dom"/>
</dbReference>
<gene>
    <name evidence="8" type="ORF">LT40_07185</name>
</gene>
<evidence type="ECO:0000256" key="2">
    <source>
        <dbReference type="ARBA" id="ARBA00022714"/>
    </source>
</evidence>
<evidence type="ECO:0000256" key="1">
    <source>
        <dbReference type="ARBA" id="ARBA00001962"/>
    </source>
</evidence>
<keyword evidence="2" id="KW-0001">2Fe-2S</keyword>
<dbReference type="GO" id="GO:0005506">
    <property type="term" value="F:iron ion binding"/>
    <property type="evidence" value="ECO:0007669"/>
    <property type="project" value="InterPro"/>
</dbReference>
<sequence>MDSKKTVFDLVSQRKPNHSLPGALYSSEEVYRQDLEQIWHKDWIFAGHTFEVAKPGQYITLQVGDYPVVIVRSKDGEVRAFHNACRHRGAKVCEAAQGKVAKLVCPYHKWTFELDGKLLFAGNMGQDFDKSQYNLKPVHCEVVNTFIYVCVGVVKPDFESFRNAVDPFVAPHNLEDCKVAFESNIIEKGNWKLVFENNRECYHCDGSHPELLNSFVDNLSVGGTSGEDDPELTAYWNKCEKAGLPSRLVMDIHGRFRMTRIPLSSGAVSYTMDGKPAVNGRLDKSGEPDIGALLYFNYPSTWNHFLGDHALSFRVLPISATETLVTTKWLVHNTAMEGVDYDLDRLTKVWIATNDQDRTLVEGTQRGVTSPSFEPGPFSETAETGVCQFDDWYCNTMLDRLQGPIPLKSVS</sequence>
<dbReference type="Pfam" id="PF00355">
    <property type="entry name" value="Rieske"/>
    <property type="match status" value="1"/>
</dbReference>
<dbReference type="AlphaFoldDB" id="A0A089YTZ9"/>
<dbReference type="PROSITE" id="PS51296">
    <property type="entry name" value="RIESKE"/>
    <property type="match status" value="1"/>
</dbReference>
<dbReference type="SUPFAM" id="SSF55961">
    <property type="entry name" value="Bet v1-like"/>
    <property type="match status" value="1"/>
</dbReference>
<proteinExistence type="predicted"/>
<dbReference type="InterPro" id="IPR036922">
    <property type="entry name" value="Rieske_2Fe-2S_sf"/>
</dbReference>
<keyword evidence="4" id="KW-0560">Oxidoreductase</keyword>
<dbReference type="InterPro" id="IPR001663">
    <property type="entry name" value="Rng_hydr_dOase-A"/>
</dbReference>
<name>A0A089YTZ9_9PSED</name>
<organism evidence="8 9">
    <name type="scientific">Pseudomonas rhizosphaerae</name>
    <dbReference type="NCBI Taxonomy" id="216142"/>
    <lineage>
        <taxon>Bacteria</taxon>
        <taxon>Pseudomonadati</taxon>
        <taxon>Pseudomonadota</taxon>
        <taxon>Gammaproteobacteria</taxon>
        <taxon>Pseudomonadales</taxon>
        <taxon>Pseudomonadaceae</taxon>
        <taxon>Pseudomonas</taxon>
    </lineage>
</organism>
<dbReference type="OrthoDB" id="9769355at2"/>
<dbReference type="PANTHER" id="PTHR43756:SF5">
    <property type="entry name" value="CHOLINE MONOOXYGENASE, CHLOROPLASTIC"/>
    <property type="match status" value="1"/>
</dbReference>
<evidence type="ECO:0000313" key="9">
    <source>
        <dbReference type="Proteomes" id="UP000029499"/>
    </source>
</evidence>
<dbReference type="GO" id="GO:0051537">
    <property type="term" value="F:2 iron, 2 sulfur cluster binding"/>
    <property type="evidence" value="ECO:0007669"/>
    <property type="project" value="UniProtKB-KW"/>
</dbReference>
<dbReference type="CDD" id="cd03469">
    <property type="entry name" value="Rieske_RO_Alpha_N"/>
    <property type="match status" value="1"/>
</dbReference>
<protein>
    <submittedName>
        <fullName evidence="8">Rieske (2Fe-2S) protein</fullName>
    </submittedName>
</protein>
<dbReference type="Pfam" id="PF00848">
    <property type="entry name" value="Ring_hydroxyl_A"/>
    <property type="match status" value="1"/>
</dbReference>
<dbReference type="eggNOG" id="COG4638">
    <property type="taxonomic scope" value="Bacteria"/>
</dbReference>
<dbReference type="EMBL" id="CP009533">
    <property type="protein sequence ID" value="AIS17200.1"/>
    <property type="molecule type" value="Genomic_DNA"/>
</dbReference>
<evidence type="ECO:0000256" key="5">
    <source>
        <dbReference type="ARBA" id="ARBA00023004"/>
    </source>
</evidence>
<dbReference type="Gene3D" id="2.102.10.10">
    <property type="entry name" value="Rieske [2Fe-2S] iron-sulphur domain"/>
    <property type="match status" value="1"/>
</dbReference>
<accession>A0A089YTZ9</accession>
<keyword evidence="5" id="KW-0408">Iron</keyword>
<dbReference type="Gene3D" id="3.90.380.10">
    <property type="entry name" value="Naphthalene 1,2-dioxygenase Alpha Subunit, Chain A, domain 1"/>
    <property type="match status" value="1"/>
</dbReference>
<evidence type="ECO:0000256" key="6">
    <source>
        <dbReference type="ARBA" id="ARBA00023014"/>
    </source>
</evidence>
<evidence type="ECO:0000313" key="8">
    <source>
        <dbReference type="EMBL" id="AIS17200.1"/>
    </source>
</evidence>
<dbReference type="CDD" id="cd08884">
    <property type="entry name" value="RHO_alpha_C_GbcA-like"/>
    <property type="match status" value="1"/>
</dbReference>
<dbReference type="GO" id="GO:0016491">
    <property type="term" value="F:oxidoreductase activity"/>
    <property type="evidence" value="ECO:0007669"/>
    <property type="project" value="UniProtKB-KW"/>
</dbReference>
<dbReference type="SUPFAM" id="SSF50022">
    <property type="entry name" value="ISP domain"/>
    <property type="match status" value="1"/>
</dbReference>
<comment type="cofactor">
    <cofactor evidence="1">
        <name>Fe cation</name>
        <dbReference type="ChEBI" id="CHEBI:24875"/>
    </cofactor>
</comment>